<feature type="signal peptide" evidence="2">
    <location>
        <begin position="1"/>
        <end position="23"/>
    </location>
</feature>
<dbReference type="AlphaFoldDB" id="A0A1M6JPZ4"/>
<dbReference type="Gene3D" id="2.130.10.10">
    <property type="entry name" value="YVTN repeat-like/Quinoprotein amine dehydrogenase"/>
    <property type="match status" value="2"/>
</dbReference>
<keyword evidence="4" id="KW-1185">Reference proteome</keyword>
<dbReference type="CDD" id="cd15482">
    <property type="entry name" value="Sialidase_non-viral"/>
    <property type="match status" value="1"/>
</dbReference>
<name>A0A1M6JPZ4_9ACTN</name>
<proteinExistence type="predicted"/>
<keyword evidence="2" id="KW-0732">Signal</keyword>
<dbReference type="InterPro" id="IPR015943">
    <property type="entry name" value="WD40/YVTN_repeat-like_dom_sf"/>
</dbReference>
<dbReference type="InterPro" id="IPR054817">
    <property type="entry name" value="Glycosyl_F510_1955-like"/>
</dbReference>
<gene>
    <name evidence="3" type="ORF">SAMN02745244_02620</name>
</gene>
<evidence type="ECO:0000313" key="4">
    <source>
        <dbReference type="Proteomes" id="UP000184512"/>
    </source>
</evidence>
<accession>A0A1M6JPZ4</accession>
<evidence type="ECO:0008006" key="5">
    <source>
        <dbReference type="Google" id="ProtNLM"/>
    </source>
</evidence>
<sequence length="299" mass="30341">MNGPVLRALSAGALVLAFGGLSACVATTAPDASGSRPAGTASSPPSEADESNAPIAITHIHAVARDPETGELLLATHEGLFRHVKGELSQNGPIIDLMGFAVGPNGTFYASGHPGIGVDLPQPVGLITSADGGLSWQVTSRGGESDFHALTVGPKGVTGFDGTLRTSTDGRSWTDRSIAAPPRALAASPTSGTLLATTAAGLLLSTDDAATWQKLTPPETAVLVAWADEQTIVTTTSAGRLATSDDAGTTWTLHPDTIGTADSLFAERTTDGKVEIIVVVDGKVLRTTDAGATTEVVVQ</sequence>
<evidence type="ECO:0000313" key="3">
    <source>
        <dbReference type="EMBL" id="SHJ48732.1"/>
    </source>
</evidence>
<reference evidence="3 4" key="1">
    <citation type="submission" date="2016-11" db="EMBL/GenBank/DDBJ databases">
        <authorList>
            <person name="Jaros S."/>
            <person name="Januszkiewicz K."/>
            <person name="Wedrychowicz H."/>
        </authorList>
    </citation>
    <scope>NUCLEOTIDE SEQUENCE [LARGE SCALE GENOMIC DNA]</scope>
    <source>
        <strain evidence="3 4">DSM 12906</strain>
    </source>
</reference>
<dbReference type="STRING" id="1123357.SAMN02745244_02620"/>
<dbReference type="NCBIfam" id="NF045728">
    <property type="entry name" value="glycosyl_F510_1955"/>
    <property type="match status" value="1"/>
</dbReference>
<organism evidence="3 4">
    <name type="scientific">Tessaracoccus bendigoensis DSM 12906</name>
    <dbReference type="NCBI Taxonomy" id="1123357"/>
    <lineage>
        <taxon>Bacteria</taxon>
        <taxon>Bacillati</taxon>
        <taxon>Actinomycetota</taxon>
        <taxon>Actinomycetes</taxon>
        <taxon>Propionibacteriales</taxon>
        <taxon>Propionibacteriaceae</taxon>
        <taxon>Tessaracoccus</taxon>
    </lineage>
</organism>
<evidence type="ECO:0000256" key="2">
    <source>
        <dbReference type="SAM" id="SignalP"/>
    </source>
</evidence>
<dbReference type="OrthoDB" id="9764804at2"/>
<dbReference type="Proteomes" id="UP000184512">
    <property type="component" value="Unassembled WGS sequence"/>
</dbReference>
<protein>
    <recommendedName>
        <fullName evidence="5">BNR/Asp-box repeat-containing protein</fullName>
    </recommendedName>
</protein>
<dbReference type="PROSITE" id="PS51257">
    <property type="entry name" value="PROKAR_LIPOPROTEIN"/>
    <property type="match status" value="1"/>
</dbReference>
<dbReference type="EMBL" id="FQZG01000052">
    <property type="protein sequence ID" value="SHJ48732.1"/>
    <property type="molecule type" value="Genomic_DNA"/>
</dbReference>
<dbReference type="RefSeq" id="WP_034254535.1">
    <property type="nucleotide sequence ID" value="NZ_FQZG01000052.1"/>
</dbReference>
<dbReference type="SUPFAM" id="SSF110296">
    <property type="entry name" value="Oligoxyloglucan reducing end-specific cellobiohydrolase"/>
    <property type="match status" value="1"/>
</dbReference>
<feature type="chain" id="PRO_5039170868" description="BNR/Asp-box repeat-containing protein" evidence="2">
    <location>
        <begin position="24"/>
        <end position="299"/>
    </location>
</feature>
<feature type="region of interest" description="Disordered" evidence="1">
    <location>
        <begin position="29"/>
        <end position="51"/>
    </location>
</feature>
<evidence type="ECO:0000256" key="1">
    <source>
        <dbReference type="SAM" id="MobiDB-lite"/>
    </source>
</evidence>